<organism evidence="2 3">
    <name type="scientific">Strongylus vulgaris</name>
    <name type="common">Blood worm</name>
    <dbReference type="NCBI Taxonomy" id="40348"/>
    <lineage>
        <taxon>Eukaryota</taxon>
        <taxon>Metazoa</taxon>
        <taxon>Ecdysozoa</taxon>
        <taxon>Nematoda</taxon>
        <taxon>Chromadorea</taxon>
        <taxon>Rhabditida</taxon>
        <taxon>Rhabditina</taxon>
        <taxon>Rhabditomorpha</taxon>
        <taxon>Strongyloidea</taxon>
        <taxon>Strongylidae</taxon>
        <taxon>Strongylus</taxon>
    </lineage>
</organism>
<dbReference type="AlphaFoldDB" id="A0A3P7KU74"/>
<gene>
    <name evidence="2" type="ORF">SVUK_LOCUS5730</name>
</gene>
<feature type="region of interest" description="Disordered" evidence="1">
    <location>
        <begin position="1"/>
        <end position="21"/>
    </location>
</feature>
<name>A0A3P7KU74_STRVU</name>
<protein>
    <submittedName>
        <fullName evidence="2">Uncharacterized protein</fullName>
    </submittedName>
</protein>
<dbReference type="Proteomes" id="UP000270094">
    <property type="component" value="Unassembled WGS sequence"/>
</dbReference>
<accession>A0A3P7KU74</accession>
<keyword evidence="3" id="KW-1185">Reference proteome</keyword>
<reference evidence="2 3" key="1">
    <citation type="submission" date="2018-11" db="EMBL/GenBank/DDBJ databases">
        <authorList>
            <consortium name="Pathogen Informatics"/>
        </authorList>
    </citation>
    <scope>NUCLEOTIDE SEQUENCE [LARGE SCALE GENOMIC DNA]</scope>
</reference>
<evidence type="ECO:0000313" key="2">
    <source>
        <dbReference type="EMBL" id="VDM70732.1"/>
    </source>
</evidence>
<evidence type="ECO:0000313" key="3">
    <source>
        <dbReference type="Proteomes" id="UP000270094"/>
    </source>
</evidence>
<dbReference type="OrthoDB" id="10559216at2759"/>
<proteinExistence type="predicted"/>
<evidence type="ECO:0000256" key="1">
    <source>
        <dbReference type="SAM" id="MobiDB-lite"/>
    </source>
</evidence>
<sequence length="251" mass="29073">MSTNTTPVKPAKAPPEEQMHLPVLPPPADVCNAEVGATCSFFPQFSRLCQIPVSPQLQYQQVHPLANNTPMMTNASDPTVSPVRNKGDLLRYELAKEKQILRVPEYSDYAWKRLEQEKLEQYAINKNYECEPDLHVDANTTLEMENNLVSKGHIFIVICCSIRADNIHGTKLNNYSTIRIKHSTIIRKFEYSKSEILNEWKIGIIENPNFRIVCSIFETFNFQLFENLYIRWAIEYSNIRTNHILTFKHDI</sequence>
<dbReference type="EMBL" id="UYYB01017319">
    <property type="protein sequence ID" value="VDM70732.1"/>
    <property type="molecule type" value="Genomic_DNA"/>
</dbReference>